<sequence length="237" mass="25074">MNYDYLSDYMVAGATGCTLGDDTACYCAPNLQDEESLGIWEWQCNNDSNTDTNVVNFGPNPSTGKVCPATVPVAKGLGELEFVMKMNRSLQSNGASEKNPSTTPAVVGIGTESQLQKMSVACNTTVHPTGQPGDEVCPYSDCDEGGDHSAICACLDLSRYGMGDGEEWVCMHATCDCEDKSATNDILDGQGQQEEGLSEDLNEASNESSNEDSNVSAASVVSTVLSFSMLAMVVILN</sequence>
<protein>
    <submittedName>
        <fullName evidence="2">Uncharacterized protein</fullName>
    </submittedName>
</protein>
<organism evidence="2 3">
    <name type="scientific">Fragilariopsis cylindrus CCMP1102</name>
    <dbReference type="NCBI Taxonomy" id="635003"/>
    <lineage>
        <taxon>Eukaryota</taxon>
        <taxon>Sar</taxon>
        <taxon>Stramenopiles</taxon>
        <taxon>Ochrophyta</taxon>
        <taxon>Bacillariophyta</taxon>
        <taxon>Bacillariophyceae</taxon>
        <taxon>Bacillariophycidae</taxon>
        <taxon>Bacillariales</taxon>
        <taxon>Bacillariaceae</taxon>
        <taxon>Fragilariopsis</taxon>
    </lineage>
</organism>
<proteinExistence type="predicted"/>
<feature type="compositionally biased region" description="Low complexity" evidence="1">
    <location>
        <begin position="203"/>
        <end position="215"/>
    </location>
</feature>
<reference evidence="2 3" key="1">
    <citation type="submission" date="2016-09" db="EMBL/GenBank/DDBJ databases">
        <title>Extensive genetic diversity and differential bi-allelic expression allows diatom success in the polar Southern Ocean.</title>
        <authorList>
            <consortium name="DOE Joint Genome Institute"/>
            <person name="Mock T."/>
            <person name="Otillar R.P."/>
            <person name="Strauss J."/>
            <person name="Dupont C."/>
            <person name="Frickenhaus S."/>
            <person name="Maumus F."/>
            <person name="Mcmullan M."/>
            <person name="Sanges R."/>
            <person name="Schmutz J."/>
            <person name="Toseland A."/>
            <person name="Valas R."/>
            <person name="Veluchamy A."/>
            <person name="Ward B.J."/>
            <person name="Allen A."/>
            <person name="Barry K."/>
            <person name="Falciatore A."/>
            <person name="Ferrante M."/>
            <person name="Fortunato A.E."/>
            <person name="Gloeckner G."/>
            <person name="Gruber A."/>
            <person name="Hipkin R."/>
            <person name="Janech M."/>
            <person name="Kroth P."/>
            <person name="Leese F."/>
            <person name="Lindquist E."/>
            <person name="Lyon B.R."/>
            <person name="Martin J."/>
            <person name="Mayer C."/>
            <person name="Parker M."/>
            <person name="Quesneville H."/>
            <person name="Raymond J."/>
            <person name="Uhlig C."/>
            <person name="Valentin K.U."/>
            <person name="Worden A.Z."/>
            <person name="Armbrust E.V."/>
            <person name="Bowler C."/>
            <person name="Green B."/>
            <person name="Moulton V."/>
            <person name="Van Oosterhout C."/>
            <person name="Grigoriev I."/>
        </authorList>
    </citation>
    <scope>NUCLEOTIDE SEQUENCE [LARGE SCALE GENOMIC DNA]</scope>
    <source>
        <strain evidence="2 3">CCMP1102</strain>
    </source>
</reference>
<accession>A0A1E7FBA3</accession>
<evidence type="ECO:0000256" key="1">
    <source>
        <dbReference type="SAM" id="MobiDB-lite"/>
    </source>
</evidence>
<dbReference type="OrthoDB" id="10413652at2759"/>
<evidence type="ECO:0000313" key="3">
    <source>
        <dbReference type="Proteomes" id="UP000095751"/>
    </source>
</evidence>
<dbReference type="KEGG" id="fcy:FRACYDRAFT_240135"/>
<feature type="region of interest" description="Disordered" evidence="1">
    <location>
        <begin position="192"/>
        <end position="215"/>
    </location>
</feature>
<dbReference type="InParanoid" id="A0A1E7FBA3"/>
<keyword evidence="3" id="KW-1185">Reference proteome</keyword>
<gene>
    <name evidence="2" type="ORF">FRACYDRAFT_240135</name>
</gene>
<dbReference type="EMBL" id="KV784359">
    <property type="protein sequence ID" value="OEU15447.1"/>
    <property type="molecule type" value="Genomic_DNA"/>
</dbReference>
<evidence type="ECO:0000313" key="2">
    <source>
        <dbReference type="EMBL" id="OEU15447.1"/>
    </source>
</evidence>
<dbReference type="AlphaFoldDB" id="A0A1E7FBA3"/>
<dbReference type="Proteomes" id="UP000095751">
    <property type="component" value="Unassembled WGS sequence"/>
</dbReference>
<name>A0A1E7FBA3_9STRA</name>